<dbReference type="InterPro" id="IPR001204">
    <property type="entry name" value="Phos_transporter"/>
</dbReference>
<evidence type="ECO:0000256" key="6">
    <source>
        <dbReference type="ARBA" id="ARBA00022989"/>
    </source>
</evidence>
<dbReference type="PANTHER" id="PTHR11101:SF80">
    <property type="entry name" value="PHOSPHATE TRANSPORTER"/>
    <property type="match status" value="1"/>
</dbReference>
<feature type="transmembrane region" description="Helical" evidence="8">
    <location>
        <begin position="504"/>
        <end position="525"/>
    </location>
</feature>
<feature type="transmembrane region" description="Helical" evidence="8">
    <location>
        <begin position="176"/>
        <end position="196"/>
    </location>
</feature>
<feature type="transmembrane region" description="Helical" evidence="8">
    <location>
        <begin position="142"/>
        <end position="164"/>
    </location>
</feature>
<accession>A0A7I8VXU0</accession>
<proteinExistence type="inferred from homology"/>
<evidence type="ECO:0000256" key="8">
    <source>
        <dbReference type="RuleBase" id="RU363058"/>
    </source>
</evidence>
<dbReference type="EMBL" id="CAJFCJ010000010">
    <property type="protein sequence ID" value="CAD5119386.1"/>
    <property type="molecule type" value="Genomic_DNA"/>
</dbReference>
<keyword evidence="3 8" id="KW-0813">Transport</keyword>
<dbReference type="GO" id="GO:0005315">
    <property type="term" value="F:phosphate transmembrane transporter activity"/>
    <property type="evidence" value="ECO:0007669"/>
    <property type="project" value="InterPro"/>
</dbReference>
<dbReference type="OrthoDB" id="260807at2759"/>
<comment type="subcellular location">
    <subcellularLocation>
        <location evidence="1 8">Membrane</location>
        <topology evidence="1 8">Multi-pass membrane protein</topology>
    </subcellularLocation>
</comment>
<feature type="transmembrane region" description="Helical" evidence="8">
    <location>
        <begin position="9"/>
        <end position="26"/>
    </location>
</feature>
<dbReference type="GO" id="GO:0035435">
    <property type="term" value="P:phosphate ion transmembrane transport"/>
    <property type="evidence" value="ECO:0007669"/>
    <property type="project" value="TreeGrafter"/>
</dbReference>
<reference evidence="9 10" key="1">
    <citation type="submission" date="2020-08" db="EMBL/GenBank/DDBJ databases">
        <authorList>
            <person name="Hejnol A."/>
        </authorList>
    </citation>
    <scope>NUCLEOTIDE SEQUENCE [LARGE SCALE GENOMIC DNA]</scope>
</reference>
<keyword evidence="5 8" id="KW-0812">Transmembrane</keyword>
<feature type="transmembrane region" description="Helical" evidence="8">
    <location>
        <begin position="46"/>
        <end position="66"/>
    </location>
</feature>
<sequence length="533" mass="57817">MVSIDSDQLWMVITGFIIAFALAFGIGANDVANSFGTSVGSGVLTLRKACILASVFETLGAVLLGAKVSDTIRKGIIDVTPYQNDTSLFMVGNVAALSAATLLRMPVSATHSIVGATIGFALVAHGSKGINWHKLGLIIGSWFISPIASGIVSTSLFYFCKYFILRKKDPLEPGLLFLPMFYGITIIINLFSVFYHGPKILRFDKIPLWGVFIISFGSGLITAVLVRLVIVPWQRKKILRHCKDFKGENNDNLVQVEFGNTAESSSNGCSHKNFTQASAIELKEKCVNLSPPDVKKAIESKENVSDLKEIIDNSETSLTNEKELVDKSNEIQINGEAKSIPKPPLALEIPTENQRSVVKDRPETARLFSFLQILTAIFGSFAHGGNDVSNAIGPLVSLWLVGTQGKVFEKAPTPIWILFYGGFGISIGLWVWGRRVIKTLGQDLTKITPSSGFCIEIGSALTVLVASNIGIPISTTHCKVGSVVCVGRFRSRQNVDWSIFRNIVFAWLVTLPIAGGISAAMMAALKLTLKTDF</sequence>
<gene>
    <name evidence="9" type="ORF">DGYR_LOCUS7636</name>
</gene>
<comment type="caution">
    <text evidence="9">The sequence shown here is derived from an EMBL/GenBank/DDBJ whole genome shotgun (WGS) entry which is preliminary data.</text>
</comment>
<comment type="similarity">
    <text evidence="2 8">Belongs to the inorganic phosphate transporter (PiT) (TC 2.A.20) family.</text>
</comment>
<feature type="transmembrane region" description="Helical" evidence="8">
    <location>
        <begin position="365"/>
        <end position="385"/>
    </location>
</feature>
<keyword evidence="10" id="KW-1185">Reference proteome</keyword>
<dbReference type="PANTHER" id="PTHR11101">
    <property type="entry name" value="PHOSPHATE TRANSPORTER"/>
    <property type="match status" value="1"/>
</dbReference>
<feature type="transmembrane region" description="Helical" evidence="8">
    <location>
        <begin position="415"/>
        <end position="432"/>
    </location>
</feature>
<evidence type="ECO:0000256" key="4">
    <source>
        <dbReference type="ARBA" id="ARBA00022592"/>
    </source>
</evidence>
<organism evidence="9 10">
    <name type="scientific">Dimorphilus gyrociliatus</name>
    <dbReference type="NCBI Taxonomy" id="2664684"/>
    <lineage>
        <taxon>Eukaryota</taxon>
        <taxon>Metazoa</taxon>
        <taxon>Spiralia</taxon>
        <taxon>Lophotrochozoa</taxon>
        <taxon>Annelida</taxon>
        <taxon>Polychaeta</taxon>
        <taxon>Polychaeta incertae sedis</taxon>
        <taxon>Dinophilidae</taxon>
        <taxon>Dimorphilus</taxon>
    </lineage>
</organism>
<keyword evidence="7 8" id="KW-0472">Membrane</keyword>
<keyword evidence="4 8" id="KW-0592">Phosphate transport</keyword>
<name>A0A7I8VXU0_9ANNE</name>
<dbReference type="Proteomes" id="UP000549394">
    <property type="component" value="Unassembled WGS sequence"/>
</dbReference>
<evidence type="ECO:0000256" key="3">
    <source>
        <dbReference type="ARBA" id="ARBA00022448"/>
    </source>
</evidence>
<evidence type="ECO:0000313" key="10">
    <source>
        <dbReference type="Proteomes" id="UP000549394"/>
    </source>
</evidence>
<evidence type="ECO:0000256" key="1">
    <source>
        <dbReference type="ARBA" id="ARBA00004141"/>
    </source>
</evidence>
<evidence type="ECO:0000313" key="9">
    <source>
        <dbReference type="EMBL" id="CAD5119386.1"/>
    </source>
</evidence>
<feature type="transmembrane region" description="Helical" evidence="8">
    <location>
        <begin position="208"/>
        <end position="230"/>
    </location>
</feature>
<protein>
    <recommendedName>
        <fullName evidence="8">Phosphate transporter</fullName>
    </recommendedName>
</protein>
<dbReference type="GO" id="GO:0016020">
    <property type="term" value="C:membrane"/>
    <property type="evidence" value="ECO:0007669"/>
    <property type="project" value="UniProtKB-SubCell"/>
</dbReference>
<comment type="function">
    <text evidence="8">Sodium-phosphate symporter.</text>
</comment>
<evidence type="ECO:0000256" key="2">
    <source>
        <dbReference type="ARBA" id="ARBA00009916"/>
    </source>
</evidence>
<dbReference type="AlphaFoldDB" id="A0A7I8VXU0"/>
<dbReference type="Pfam" id="PF01384">
    <property type="entry name" value="PHO4"/>
    <property type="match status" value="1"/>
</dbReference>
<keyword evidence="6 8" id="KW-1133">Transmembrane helix</keyword>
<evidence type="ECO:0000256" key="7">
    <source>
        <dbReference type="ARBA" id="ARBA00023136"/>
    </source>
</evidence>
<evidence type="ECO:0000256" key="5">
    <source>
        <dbReference type="ARBA" id="ARBA00022692"/>
    </source>
</evidence>